<accession>A0A420WJ32</accession>
<dbReference type="PROSITE" id="PS00143">
    <property type="entry name" value="INSULINASE"/>
    <property type="match status" value="1"/>
</dbReference>
<keyword evidence="5" id="KW-0378">Hydrolase</keyword>
<dbReference type="PANTHER" id="PTHR43690">
    <property type="entry name" value="NARDILYSIN"/>
    <property type="match status" value="1"/>
</dbReference>
<name>A0A420WJ32_9PROT</name>
<dbReference type="PROSITE" id="PS51257">
    <property type="entry name" value="PROKAR_LIPOPROTEIN"/>
    <property type="match status" value="1"/>
</dbReference>
<evidence type="ECO:0000256" key="4">
    <source>
        <dbReference type="ARBA" id="ARBA00022723"/>
    </source>
</evidence>
<dbReference type="SUPFAM" id="SSF63411">
    <property type="entry name" value="LuxS/MPP-like metallohydrolase"/>
    <property type="match status" value="4"/>
</dbReference>
<protein>
    <submittedName>
        <fullName evidence="11">Zinc protease</fullName>
    </submittedName>
</protein>
<evidence type="ECO:0000259" key="9">
    <source>
        <dbReference type="Pfam" id="PF00675"/>
    </source>
</evidence>
<dbReference type="InterPro" id="IPR007863">
    <property type="entry name" value="Peptidase_M16_C"/>
</dbReference>
<evidence type="ECO:0000259" key="10">
    <source>
        <dbReference type="Pfam" id="PF05193"/>
    </source>
</evidence>
<gene>
    <name evidence="11" type="ORF">DES40_0342</name>
</gene>
<dbReference type="OrthoDB" id="9811314at2"/>
<keyword evidence="3 11" id="KW-0645">Protease</keyword>
<dbReference type="GO" id="GO:0006508">
    <property type="term" value="P:proteolysis"/>
    <property type="evidence" value="ECO:0007669"/>
    <property type="project" value="UniProtKB-KW"/>
</dbReference>
<proteinExistence type="inferred from homology"/>
<keyword evidence="12" id="KW-1185">Reference proteome</keyword>
<organism evidence="11 12">
    <name type="scientific">Litorimonas taeanensis</name>
    <dbReference type="NCBI Taxonomy" id="568099"/>
    <lineage>
        <taxon>Bacteria</taxon>
        <taxon>Pseudomonadati</taxon>
        <taxon>Pseudomonadota</taxon>
        <taxon>Alphaproteobacteria</taxon>
        <taxon>Maricaulales</taxon>
        <taxon>Robiginitomaculaceae</taxon>
    </lineage>
</organism>
<evidence type="ECO:0000256" key="1">
    <source>
        <dbReference type="ARBA" id="ARBA00001947"/>
    </source>
</evidence>
<dbReference type="Gene3D" id="3.30.830.10">
    <property type="entry name" value="Metalloenzyme, LuxS/M16 peptidase-like"/>
    <property type="match status" value="4"/>
</dbReference>
<keyword evidence="4" id="KW-0479">Metal-binding</keyword>
<evidence type="ECO:0000256" key="2">
    <source>
        <dbReference type="ARBA" id="ARBA00007261"/>
    </source>
</evidence>
<reference evidence="11 12" key="1">
    <citation type="submission" date="2018-10" db="EMBL/GenBank/DDBJ databases">
        <title>Genomic Encyclopedia of Type Strains, Phase IV (KMG-IV): sequencing the most valuable type-strain genomes for metagenomic binning, comparative biology and taxonomic classification.</title>
        <authorList>
            <person name="Goeker M."/>
        </authorList>
    </citation>
    <scope>NUCLEOTIDE SEQUENCE [LARGE SCALE GENOMIC DNA]</scope>
    <source>
        <strain evidence="11 12">DSM 22008</strain>
    </source>
</reference>
<dbReference type="Proteomes" id="UP000282211">
    <property type="component" value="Unassembled WGS sequence"/>
</dbReference>
<evidence type="ECO:0000256" key="8">
    <source>
        <dbReference type="RuleBase" id="RU004447"/>
    </source>
</evidence>
<dbReference type="GO" id="GO:0004222">
    <property type="term" value="F:metalloendopeptidase activity"/>
    <property type="evidence" value="ECO:0007669"/>
    <property type="project" value="InterPro"/>
</dbReference>
<evidence type="ECO:0000313" key="11">
    <source>
        <dbReference type="EMBL" id="RKQ71034.1"/>
    </source>
</evidence>
<evidence type="ECO:0000256" key="3">
    <source>
        <dbReference type="ARBA" id="ARBA00022670"/>
    </source>
</evidence>
<dbReference type="InterPro" id="IPR001431">
    <property type="entry name" value="Pept_M16_Zn_BS"/>
</dbReference>
<evidence type="ECO:0000256" key="5">
    <source>
        <dbReference type="ARBA" id="ARBA00022801"/>
    </source>
</evidence>
<evidence type="ECO:0000313" key="12">
    <source>
        <dbReference type="Proteomes" id="UP000282211"/>
    </source>
</evidence>
<keyword evidence="7" id="KW-0482">Metalloprotease</keyword>
<evidence type="ECO:0000256" key="6">
    <source>
        <dbReference type="ARBA" id="ARBA00022833"/>
    </source>
</evidence>
<dbReference type="InterPro" id="IPR011765">
    <property type="entry name" value="Pept_M16_N"/>
</dbReference>
<dbReference type="EMBL" id="RBII01000001">
    <property type="protein sequence ID" value="RKQ71034.1"/>
    <property type="molecule type" value="Genomic_DNA"/>
</dbReference>
<feature type="domain" description="Peptidase M16 N-terminal" evidence="9">
    <location>
        <begin position="61"/>
        <end position="181"/>
    </location>
</feature>
<dbReference type="InterPro" id="IPR050626">
    <property type="entry name" value="Peptidase_M16"/>
</dbReference>
<sequence length="947" mass="106016">MRKIFIYPIVIYALFSSSCGRVEESAAIKAEASFVHEVSDLAVDPNIEYGKLENGLRYAVRSNSTPTKTATLLMRVDTGSLNESDETRGLAHFLEHMAFNGSKNIPEGEMIKRLEKFGLSFGADTNASTSFFETTYQLELPEVDEAILNETLMIMRETASHLTLDAEAIDRERGVILAEKRARSSPGFDAFIDYLEFFLGDTLIPDRLPIGTEDTIKSVTAEQFKAFYEGYYRPENTFVVFVGDVETDYAAKKIEEYFSDWQAVGEGAAKYEAEALSLETARTHYYVNPEIQTSLSLSVAQPLEKKDDTIQSRKDAFVESLGNRILSQRLGELSRTTDAPFISASAGTNSLFDGVRLSALSIQPEKGKWDMALKGAEPVLRQALEFGFSQSELDEQIANSRKSYEVSVQTASTRRTPNLARRILSAFGDDIVVTTPESALERFNDYADDITLNDVNQAFRKQWKGVDQAPQLYLATSEMIEDAESKLETALMEARQISVSPREEIARQEFAYSEWGTPGLIKSRETVQDIDFERVVFENGVKLNIKQTPYQKDIISINVALSGGELFLPREEPGLRIFAPNALGLGGLEAHSVDEIRKITAGRSVGVLQSMGTDRRVLSGATVPSDLDLQLNLMAAYVTAQGYRPEAKAQYDKYIKSFYPTLDSTPNGVASRDIPRLLRSGDTRFGYPSEDEMLRVTTDMVKAYLSPFQSNTAIEIAIVGDITPDEAIKSVARTFGAFPKQQEQFAEPSDEDIRLNFPKGSNRPVKLSHAGDTTTALYSVYWPTPDGRDAQTSREVSMLATLFRLRLTEVLREEEGASYSPSAFSFTPRTYPDYGYFGVSLEVSPDDIDRMSLKVDEIAAEFREGKLDTDMFERGMKPVLENIETSLESNSYWMDVIANGQTDEERLNRHRSRSEAYKNMTVEDLQSRAKTMFDPKTAYRIQILPEK</sequence>
<comment type="similarity">
    <text evidence="2 8">Belongs to the peptidase M16 family.</text>
</comment>
<evidence type="ECO:0000256" key="7">
    <source>
        <dbReference type="ARBA" id="ARBA00023049"/>
    </source>
</evidence>
<dbReference type="PANTHER" id="PTHR43690:SF17">
    <property type="entry name" value="PROTEIN YHJJ"/>
    <property type="match status" value="1"/>
</dbReference>
<comment type="caution">
    <text evidence="11">The sequence shown here is derived from an EMBL/GenBank/DDBJ whole genome shotgun (WGS) entry which is preliminary data.</text>
</comment>
<dbReference type="AlphaFoldDB" id="A0A420WJ32"/>
<comment type="cofactor">
    <cofactor evidence="1">
        <name>Zn(2+)</name>
        <dbReference type="ChEBI" id="CHEBI:29105"/>
    </cofactor>
</comment>
<keyword evidence="6" id="KW-0862">Zinc</keyword>
<dbReference type="FunCoup" id="A0A420WJ32">
    <property type="interactions" value="152"/>
</dbReference>
<feature type="domain" description="Peptidase M16 C-terminal" evidence="10">
    <location>
        <begin position="696"/>
        <end position="875"/>
    </location>
</feature>
<feature type="domain" description="Peptidase M16 C-terminal" evidence="10">
    <location>
        <begin position="218"/>
        <end position="398"/>
    </location>
</feature>
<dbReference type="RefSeq" id="WP_121098845.1">
    <property type="nucleotide sequence ID" value="NZ_RBII01000001.1"/>
</dbReference>
<dbReference type="Pfam" id="PF00675">
    <property type="entry name" value="Peptidase_M16"/>
    <property type="match status" value="1"/>
</dbReference>
<dbReference type="InParanoid" id="A0A420WJ32"/>
<dbReference type="InterPro" id="IPR011249">
    <property type="entry name" value="Metalloenz_LuxS/M16"/>
</dbReference>
<dbReference type="GO" id="GO:0046872">
    <property type="term" value="F:metal ion binding"/>
    <property type="evidence" value="ECO:0007669"/>
    <property type="project" value="UniProtKB-KW"/>
</dbReference>
<dbReference type="Pfam" id="PF05193">
    <property type="entry name" value="Peptidase_M16_C"/>
    <property type="match status" value="2"/>
</dbReference>